<organism evidence="3 4">
    <name type="scientific">Amycolatopsis alkalitolerans</name>
    <dbReference type="NCBI Taxonomy" id="2547244"/>
    <lineage>
        <taxon>Bacteria</taxon>
        <taxon>Bacillati</taxon>
        <taxon>Actinomycetota</taxon>
        <taxon>Actinomycetes</taxon>
        <taxon>Pseudonocardiales</taxon>
        <taxon>Pseudonocardiaceae</taxon>
        <taxon>Amycolatopsis</taxon>
    </lineage>
</organism>
<dbReference type="OrthoDB" id="9805115at2"/>
<dbReference type="InterPro" id="IPR011991">
    <property type="entry name" value="ArsR-like_HTH"/>
</dbReference>
<accession>A0A5C4LWR4</accession>
<protein>
    <submittedName>
        <fullName evidence="3">ArsR family transcriptional regulator</fullName>
    </submittedName>
</protein>
<comment type="caution">
    <text evidence="3">The sequence shown here is derived from an EMBL/GenBank/DDBJ whole genome shotgun (WGS) entry which is preliminary data.</text>
</comment>
<proteinExistence type="predicted"/>
<keyword evidence="4" id="KW-1185">Reference proteome</keyword>
<dbReference type="InterPro" id="IPR038461">
    <property type="entry name" value="Schlafen_AlbA_2_dom_sf"/>
</dbReference>
<feature type="domain" description="Schlafen AlbA-2" evidence="2">
    <location>
        <begin position="22"/>
        <end position="112"/>
    </location>
</feature>
<dbReference type="EMBL" id="VDFW01000023">
    <property type="protein sequence ID" value="TNC22872.1"/>
    <property type="molecule type" value="Genomic_DNA"/>
</dbReference>
<evidence type="ECO:0000313" key="3">
    <source>
        <dbReference type="EMBL" id="TNC22872.1"/>
    </source>
</evidence>
<dbReference type="GO" id="GO:0003700">
    <property type="term" value="F:DNA-binding transcription factor activity"/>
    <property type="evidence" value="ECO:0007669"/>
    <property type="project" value="InterPro"/>
</dbReference>
<dbReference type="InterPro" id="IPR001845">
    <property type="entry name" value="HTH_ArsR_DNA-bd_dom"/>
</dbReference>
<dbReference type="InterPro" id="IPR036388">
    <property type="entry name" value="WH-like_DNA-bd_sf"/>
</dbReference>
<dbReference type="RefSeq" id="WP_139098948.1">
    <property type="nucleotide sequence ID" value="NZ_VDFW01000023.1"/>
</dbReference>
<reference evidence="3 4" key="1">
    <citation type="submission" date="2019-06" db="EMBL/GenBank/DDBJ databases">
        <title>Amycolatopsis alkalitolerans sp. nov., isolated from Gastrodia elata Blume.</title>
        <authorList>
            <person name="Narsing Rao M.P."/>
            <person name="Li W.J."/>
        </authorList>
    </citation>
    <scope>NUCLEOTIDE SEQUENCE [LARGE SCALE GENOMIC DNA]</scope>
    <source>
        <strain evidence="3 4">SYSUP0005</strain>
    </source>
</reference>
<gene>
    <name evidence="3" type="ORF">FG385_23520</name>
</gene>
<dbReference type="Gene3D" id="3.30.950.30">
    <property type="entry name" value="Schlafen, AAA domain"/>
    <property type="match status" value="1"/>
</dbReference>
<dbReference type="InterPro" id="IPR036390">
    <property type="entry name" value="WH_DNA-bd_sf"/>
</dbReference>
<dbReference type="Pfam" id="PF04326">
    <property type="entry name" value="SLFN_AlbA_2"/>
    <property type="match status" value="1"/>
</dbReference>
<dbReference type="Proteomes" id="UP000305546">
    <property type="component" value="Unassembled WGS sequence"/>
</dbReference>
<dbReference type="Gene3D" id="1.10.10.10">
    <property type="entry name" value="Winged helix-like DNA-binding domain superfamily/Winged helix DNA-binding domain"/>
    <property type="match status" value="1"/>
</dbReference>
<dbReference type="SUPFAM" id="SSF46785">
    <property type="entry name" value="Winged helix' DNA-binding domain"/>
    <property type="match status" value="1"/>
</dbReference>
<evidence type="ECO:0000259" key="2">
    <source>
        <dbReference type="Pfam" id="PF04326"/>
    </source>
</evidence>
<evidence type="ECO:0000313" key="4">
    <source>
        <dbReference type="Proteomes" id="UP000305546"/>
    </source>
</evidence>
<dbReference type="Pfam" id="PF01022">
    <property type="entry name" value="HTH_5"/>
    <property type="match status" value="1"/>
</dbReference>
<sequence length="236" mass="25564">MLDEELGDVVKNLRALGADDADVEAKRAEDRLPRSVRDTLSAFANTRGGMLILGLDEMSGFRASGVRNAAKMVADLGAVCAGEMDPPLRPLIRTHRFEGVDVIVAEVPALDRTRRPCFARGADSRQATAELGDLVARGLVVQTGSRRWARYELVSSSALGAAPGARADRRREVLEALGAAELTRAEIAERLGMSGKTVARWLRILRNEGTVDVVGESIRSPKVRYRRTGKAMLGDE</sequence>
<dbReference type="CDD" id="cd00090">
    <property type="entry name" value="HTH_ARSR"/>
    <property type="match status" value="1"/>
</dbReference>
<feature type="domain" description="HTH arsR-type" evidence="1">
    <location>
        <begin position="169"/>
        <end position="212"/>
    </location>
</feature>
<dbReference type="AlphaFoldDB" id="A0A5C4LWR4"/>
<name>A0A5C4LWR4_9PSEU</name>
<evidence type="ECO:0000259" key="1">
    <source>
        <dbReference type="Pfam" id="PF01022"/>
    </source>
</evidence>
<dbReference type="InterPro" id="IPR007421">
    <property type="entry name" value="Schlafen_AlbA_2_dom"/>
</dbReference>